<dbReference type="GO" id="GO:0005886">
    <property type="term" value="C:plasma membrane"/>
    <property type="evidence" value="ECO:0007669"/>
    <property type="project" value="TreeGrafter"/>
</dbReference>
<dbReference type="GO" id="GO:0005765">
    <property type="term" value="C:lysosomal membrane"/>
    <property type="evidence" value="ECO:0007669"/>
    <property type="project" value="TreeGrafter"/>
</dbReference>
<dbReference type="EMBL" id="CAQQ02095658">
    <property type="status" value="NOT_ANNOTATED_CDS"/>
    <property type="molecule type" value="Genomic_DNA"/>
</dbReference>
<dbReference type="PANTHER" id="PTHR11506:SF40">
    <property type="entry name" value="LYSOSOME-ASSOCIATED MEMBRANE GLYCOPROTEIN 5"/>
    <property type="match status" value="1"/>
</dbReference>
<dbReference type="OMA" id="EHIDRND"/>
<keyword evidence="7" id="KW-1185">Reference proteome</keyword>
<evidence type="ECO:0008006" key="8">
    <source>
        <dbReference type="Google" id="ProtNLM"/>
    </source>
</evidence>
<keyword evidence="2" id="KW-0732">Signal</keyword>
<dbReference type="STRING" id="36166.T1GLB7"/>
<evidence type="ECO:0000256" key="1">
    <source>
        <dbReference type="ARBA" id="ARBA00022692"/>
    </source>
</evidence>
<evidence type="ECO:0000256" key="3">
    <source>
        <dbReference type="ARBA" id="ARBA00022989"/>
    </source>
</evidence>
<proteinExistence type="predicted"/>
<dbReference type="AlphaFoldDB" id="T1GLB7"/>
<reference evidence="6" key="2">
    <citation type="submission" date="2015-06" db="UniProtKB">
        <authorList>
            <consortium name="EnsemblMetazoa"/>
        </authorList>
    </citation>
    <scope>IDENTIFICATION</scope>
</reference>
<name>T1GLB7_MEGSC</name>
<evidence type="ECO:0000256" key="2">
    <source>
        <dbReference type="ARBA" id="ARBA00022729"/>
    </source>
</evidence>
<reference evidence="7" key="1">
    <citation type="submission" date="2013-02" db="EMBL/GenBank/DDBJ databases">
        <authorList>
            <person name="Hughes D."/>
        </authorList>
    </citation>
    <scope>NUCLEOTIDE SEQUENCE</scope>
    <source>
        <strain>Durham</strain>
        <strain evidence="7">NC isolate 2 -- Noor lab</strain>
    </source>
</reference>
<sequence length="162" mass="18067">MLAVSKKCDLLTITPGGERWYINNVELRYHTSNTLFEHIDRNDLNVRLTSSAKQSMYFPTPVGKSFECDEQEIIMFAPMESGDMSGHVAKLFLRNLKLQSFMYKQSGAFGPPFQCTATGSYRDEAAPLYVGTALALATLATIGGYSGFRYFKVKNVQYGSMG</sequence>
<dbReference type="EnsemblMetazoa" id="MESCA004317-RA">
    <property type="protein sequence ID" value="MESCA004317-PA"/>
    <property type="gene ID" value="MESCA004317"/>
</dbReference>
<organism evidence="6 7">
    <name type="scientific">Megaselia scalaris</name>
    <name type="common">Humpbacked fly</name>
    <name type="synonym">Phora scalaris</name>
    <dbReference type="NCBI Taxonomy" id="36166"/>
    <lineage>
        <taxon>Eukaryota</taxon>
        <taxon>Metazoa</taxon>
        <taxon>Ecdysozoa</taxon>
        <taxon>Arthropoda</taxon>
        <taxon>Hexapoda</taxon>
        <taxon>Insecta</taxon>
        <taxon>Pterygota</taxon>
        <taxon>Neoptera</taxon>
        <taxon>Endopterygota</taxon>
        <taxon>Diptera</taxon>
        <taxon>Brachycera</taxon>
        <taxon>Muscomorpha</taxon>
        <taxon>Platypezoidea</taxon>
        <taxon>Phoridae</taxon>
        <taxon>Megaseliini</taxon>
        <taxon>Megaselia</taxon>
    </lineage>
</organism>
<evidence type="ECO:0000256" key="4">
    <source>
        <dbReference type="ARBA" id="ARBA00023136"/>
    </source>
</evidence>
<dbReference type="GO" id="GO:0031902">
    <property type="term" value="C:late endosome membrane"/>
    <property type="evidence" value="ECO:0007669"/>
    <property type="project" value="TreeGrafter"/>
</dbReference>
<accession>T1GLB7</accession>
<keyword evidence="3" id="KW-1133">Transmembrane helix</keyword>
<dbReference type="PANTHER" id="PTHR11506">
    <property type="entry name" value="LYSOSOME-ASSOCIATED MEMBRANE GLYCOPROTEIN"/>
    <property type="match status" value="1"/>
</dbReference>
<keyword evidence="5" id="KW-0325">Glycoprotein</keyword>
<protein>
    <recommendedName>
        <fullName evidence="8">Lysosome-associated membrane glycoprotein 5</fullName>
    </recommendedName>
</protein>
<dbReference type="GO" id="GO:0072594">
    <property type="term" value="P:establishment of protein localization to organelle"/>
    <property type="evidence" value="ECO:0007669"/>
    <property type="project" value="TreeGrafter"/>
</dbReference>
<keyword evidence="1" id="KW-0812">Transmembrane</keyword>
<evidence type="ECO:0000313" key="6">
    <source>
        <dbReference type="EnsemblMetazoa" id="MESCA004317-PA"/>
    </source>
</evidence>
<evidence type="ECO:0000256" key="5">
    <source>
        <dbReference type="ARBA" id="ARBA00023180"/>
    </source>
</evidence>
<dbReference type="Proteomes" id="UP000015102">
    <property type="component" value="Unassembled WGS sequence"/>
</dbReference>
<dbReference type="InterPro" id="IPR002000">
    <property type="entry name" value="Lysosome-assoc_membr_glycop"/>
</dbReference>
<dbReference type="HOGENOM" id="CLU_079983_1_0_1"/>
<keyword evidence="4" id="KW-0472">Membrane</keyword>
<evidence type="ECO:0000313" key="7">
    <source>
        <dbReference type="Proteomes" id="UP000015102"/>
    </source>
</evidence>
<dbReference type="Gene3D" id="2.40.160.110">
    <property type="match status" value="1"/>
</dbReference>